<name>A0A0D0E915_9AGAM</name>
<sequence length="84" mass="9892">MRRTCFRCPYCRRWRISLSFFLLTTLSRYLRVGPCMHLVVGISPRWRNASQRLIPPVLSTTLVRSRVLFQGVLISTCSCSWDIR</sequence>
<dbReference type="Proteomes" id="UP000054538">
    <property type="component" value="Unassembled WGS sequence"/>
</dbReference>
<evidence type="ECO:0000313" key="1">
    <source>
        <dbReference type="EMBL" id="KIK99019.1"/>
    </source>
</evidence>
<proteinExistence type="predicted"/>
<protein>
    <submittedName>
        <fullName evidence="1">Uncharacterized protein</fullName>
    </submittedName>
</protein>
<reference evidence="1 2" key="1">
    <citation type="submission" date="2014-04" db="EMBL/GenBank/DDBJ databases">
        <authorList>
            <consortium name="DOE Joint Genome Institute"/>
            <person name="Kuo A."/>
            <person name="Kohler A."/>
            <person name="Jargeat P."/>
            <person name="Nagy L.G."/>
            <person name="Floudas D."/>
            <person name="Copeland A."/>
            <person name="Barry K.W."/>
            <person name="Cichocki N."/>
            <person name="Veneault-Fourrey C."/>
            <person name="LaButti K."/>
            <person name="Lindquist E.A."/>
            <person name="Lipzen A."/>
            <person name="Lundell T."/>
            <person name="Morin E."/>
            <person name="Murat C."/>
            <person name="Sun H."/>
            <person name="Tunlid A."/>
            <person name="Henrissat B."/>
            <person name="Grigoriev I.V."/>
            <person name="Hibbett D.S."/>
            <person name="Martin F."/>
            <person name="Nordberg H.P."/>
            <person name="Cantor M.N."/>
            <person name="Hua S.X."/>
        </authorList>
    </citation>
    <scope>NUCLEOTIDE SEQUENCE [LARGE SCALE GENOMIC DNA]</scope>
    <source>
        <strain evidence="1 2">Ve08.2h10</strain>
    </source>
</reference>
<dbReference type="HOGENOM" id="CLU_2528159_0_0_1"/>
<accession>A0A0D0E915</accession>
<dbReference type="InParanoid" id="A0A0D0E915"/>
<gene>
    <name evidence="1" type="ORF">PAXRUDRAFT_606023</name>
</gene>
<evidence type="ECO:0000313" key="2">
    <source>
        <dbReference type="Proteomes" id="UP000054538"/>
    </source>
</evidence>
<organism evidence="1 2">
    <name type="scientific">Paxillus rubicundulus Ve08.2h10</name>
    <dbReference type="NCBI Taxonomy" id="930991"/>
    <lineage>
        <taxon>Eukaryota</taxon>
        <taxon>Fungi</taxon>
        <taxon>Dikarya</taxon>
        <taxon>Basidiomycota</taxon>
        <taxon>Agaricomycotina</taxon>
        <taxon>Agaricomycetes</taxon>
        <taxon>Agaricomycetidae</taxon>
        <taxon>Boletales</taxon>
        <taxon>Paxilineae</taxon>
        <taxon>Paxillaceae</taxon>
        <taxon>Paxillus</taxon>
    </lineage>
</organism>
<dbReference type="AlphaFoldDB" id="A0A0D0E915"/>
<dbReference type="EMBL" id="KN824873">
    <property type="protein sequence ID" value="KIK99019.1"/>
    <property type="molecule type" value="Genomic_DNA"/>
</dbReference>
<keyword evidence="2" id="KW-1185">Reference proteome</keyword>
<reference evidence="2" key="2">
    <citation type="submission" date="2015-01" db="EMBL/GenBank/DDBJ databases">
        <title>Evolutionary Origins and Diversification of the Mycorrhizal Mutualists.</title>
        <authorList>
            <consortium name="DOE Joint Genome Institute"/>
            <consortium name="Mycorrhizal Genomics Consortium"/>
            <person name="Kohler A."/>
            <person name="Kuo A."/>
            <person name="Nagy L.G."/>
            <person name="Floudas D."/>
            <person name="Copeland A."/>
            <person name="Barry K.W."/>
            <person name="Cichocki N."/>
            <person name="Veneault-Fourrey C."/>
            <person name="LaButti K."/>
            <person name="Lindquist E.A."/>
            <person name="Lipzen A."/>
            <person name="Lundell T."/>
            <person name="Morin E."/>
            <person name="Murat C."/>
            <person name="Riley R."/>
            <person name="Ohm R."/>
            <person name="Sun H."/>
            <person name="Tunlid A."/>
            <person name="Henrissat B."/>
            <person name="Grigoriev I.V."/>
            <person name="Hibbett D.S."/>
            <person name="Martin F."/>
        </authorList>
    </citation>
    <scope>NUCLEOTIDE SEQUENCE [LARGE SCALE GENOMIC DNA]</scope>
    <source>
        <strain evidence="2">Ve08.2h10</strain>
    </source>
</reference>